<gene>
    <name evidence="6" type="ORF">Ae201684_017460</name>
</gene>
<dbReference type="PANTHER" id="PTHR10015">
    <property type="entry name" value="HEAT SHOCK TRANSCRIPTION FACTOR"/>
    <property type="match status" value="1"/>
</dbReference>
<evidence type="ECO:0000313" key="7">
    <source>
        <dbReference type="Proteomes" id="UP000481153"/>
    </source>
</evidence>
<evidence type="ECO:0000259" key="5">
    <source>
        <dbReference type="SMART" id="SM00415"/>
    </source>
</evidence>
<evidence type="ECO:0000313" key="6">
    <source>
        <dbReference type="EMBL" id="KAF0723685.1"/>
    </source>
</evidence>
<feature type="domain" description="HSF-type DNA-binding" evidence="5">
    <location>
        <begin position="2"/>
        <end position="95"/>
    </location>
</feature>
<dbReference type="InterPro" id="IPR036390">
    <property type="entry name" value="WH_DNA-bd_sf"/>
</dbReference>
<dbReference type="SMART" id="SM00415">
    <property type="entry name" value="HSF"/>
    <property type="match status" value="1"/>
</dbReference>
<sequence length="214" mass="24553">MFLQRTMEMLASCPKDVACWNAEGTAFMVKQVQTMERRILPLYFKHNNFASFTRQLRFYGFEKSKEQVGANVVWEFSHPKFLRDSPGKIDTIRRKTCTDTTPKWNLEEVSELQSSLSTLQNQVTALLAHVSTLTTAVCGIAEVESKEETKTQAKRKTISLEWDAALWDDFECLAEDWSGGIEYTCNFVRYELSFILNQANVSDLVATLVKRLAR</sequence>
<comment type="caution">
    <text evidence="6">The sequence shown here is derived from an EMBL/GenBank/DDBJ whole genome shotgun (WGS) entry which is preliminary data.</text>
</comment>
<name>A0A6G0WBK1_9STRA</name>
<dbReference type="SUPFAM" id="SSF46785">
    <property type="entry name" value="Winged helix' DNA-binding domain"/>
    <property type="match status" value="1"/>
</dbReference>
<dbReference type="VEuPathDB" id="FungiDB:AeMF1_004677"/>
<evidence type="ECO:0000256" key="4">
    <source>
        <dbReference type="RuleBase" id="RU004020"/>
    </source>
</evidence>
<dbReference type="EMBL" id="VJMJ01000297">
    <property type="protein sequence ID" value="KAF0723685.1"/>
    <property type="molecule type" value="Genomic_DNA"/>
</dbReference>
<dbReference type="InterPro" id="IPR000232">
    <property type="entry name" value="HSF_DNA-bd"/>
</dbReference>
<dbReference type="PRINTS" id="PR00056">
    <property type="entry name" value="HSFDOMAIN"/>
</dbReference>
<dbReference type="GO" id="GO:0043565">
    <property type="term" value="F:sequence-specific DNA binding"/>
    <property type="evidence" value="ECO:0007669"/>
    <property type="project" value="InterPro"/>
</dbReference>
<evidence type="ECO:0000256" key="1">
    <source>
        <dbReference type="ARBA" id="ARBA00004123"/>
    </source>
</evidence>
<keyword evidence="2" id="KW-0238">DNA-binding</keyword>
<dbReference type="GO" id="GO:0005634">
    <property type="term" value="C:nucleus"/>
    <property type="evidence" value="ECO:0007669"/>
    <property type="project" value="UniProtKB-SubCell"/>
</dbReference>
<accession>A0A6G0WBK1</accession>
<dbReference type="Proteomes" id="UP000481153">
    <property type="component" value="Unassembled WGS sequence"/>
</dbReference>
<comment type="similarity">
    <text evidence="4">Belongs to the HSF family.</text>
</comment>
<keyword evidence="7" id="KW-1185">Reference proteome</keyword>
<keyword evidence="3" id="KW-0539">Nucleus</keyword>
<dbReference type="Gene3D" id="1.10.10.10">
    <property type="entry name" value="Winged helix-like DNA-binding domain superfamily/Winged helix DNA-binding domain"/>
    <property type="match status" value="1"/>
</dbReference>
<dbReference type="GO" id="GO:0003700">
    <property type="term" value="F:DNA-binding transcription factor activity"/>
    <property type="evidence" value="ECO:0007669"/>
    <property type="project" value="InterPro"/>
</dbReference>
<evidence type="ECO:0000256" key="2">
    <source>
        <dbReference type="ARBA" id="ARBA00023125"/>
    </source>
</evidence>
<comment type="subcellular location">
    <subcellularLocation>
        <location evidence="1">Nucleus</location>
    </subcellularLocation>
</comment>
<dbReference type="InterPro" id="IPR036388">
    <property type="entry name" value="WH-like_DNA-bd_sf"/>
</dbReference>
<protein>
    <recommendedName>
        <fullName evidence="5">HSF-type DNA-binding domain-containing protein</fullName>
    </recommendedName>
</protein>
<reference evidence="6 7" key="1">
    <citation type="submission" date="2019-07" db="EMBL/GenBank/DDBJ databases">
        <title>Genomics analysis of Aphanomyces spp. identifies a new class of oomycete effector associated with host adaptation.</title>
        <authorList>
            <person name="Gaulin E."/>
        </authorList>
    </citation>
    <scope>NUCLEOTIDE SEQUENCE [LARGE SCALE GENOMIC DNA]</scope>
    <source>
        <strain evidence="6 7">ATCC 201684</strain>
    </source>
</reference>
<dbReference type="PANTHER" id="PTHR10015:SF206">
    <property type="entry name" value="HSF-TYPE DNA-BINDING DOMAIN-CONTAINING PROTEIN"/>
    <property type="match status" value="1"/>
</dbReference>
<dbReference type="Pfam" id="PF00447">
    <property type="entry name" value="HSF_DNA-bind"/>
    <property type="match status" value="1"/>
</dbReference>
<organism evidence="6 7">
    <name type="scientific">Aphanomyces euteiches</name>
    <dbReference type="NCBI Taxonomy" id="100861"/>
    <lineage>
        <taxon>Eukaryota</taxon>
        <taxon>Sar</taxon>
        <taxon>Stramenopiles</taxon>
        <taxon>Oomycota</taxon>
        <taxon>Saprolegniomycetes</taxon>
        <taxon>Saprolegniales</taxon>
        <taxon>Verrucalvaceae</taxon>
        <taxon>Aphanomyces</taxon>
    </lineage>
</organism>
<proteinExistence type="inferred from homology"/>
<evidence type="ECO:0000256" key="3">
    <source>
        <dbReference type="ARBA" id="ARBA00023242"/>
    </source>
</evidence>
<dbReference type="AlphaFoldDB" id="A0A6G0WBK1"/>